<dbReference type="PROSITE" id="PS51145">
    <property type="entry name" value="ZU5"/>
    <property type="match status" value="1"/>
</dbReference>
<dbReference type="GO" id="GO:0016020">
    <property type="term" value="C:membrane"/>
    <property type="evidence" value="ECO:0007669"/>
    <property type="project" value="InterPro"/>
</dbReference>
<dbReference type="KEGG" id="spu:105438767"/>
<dbReference type="OrthoDB" id="5973910at2759"/>
<dbReference type="Gene3D" id="2.60.220.30">
    <property type="match status" value="1"/>
</dbReference>
<dbReference type="Proteomes" id="UP000007110">
    <property type="component" value="Unassembled WGS sequence"/>
</dbReference>
<reference evidence="2" key="2">
    <citation type="submission" date="2021-01" db="UniProtKB">
        <authorList>
            <consortium name="EnsemblMetazoa"/>
        </authorList>
    </citation>
    <scope>IDENTIFICATION</scope>
</reference>
<keyword evidence="3" id="KW-1185">Reference proteome</keyword>
<evidence type="ECO:0000313" key="2">
    <source>
        <dbReference type="EnsemblMetazoa" id="XP_030843973"/>
    </source>
</evidence>
<protein>
    <recommendedName>
        <fullName evidence="1">ZU5 domain-containing protein</fullName>
    </recommendedName>
</protein>
<dbReference type="InterPro" id="IPR037936">
    <property type="entry name" value="UNC5A-D"/>
</dbReference>
<dbReference type="PANTHER" id="PTHR12582:SF41">
    <property type="entry name" value="UNC5C-LIKE PROTEIN"/>
    <property type="match status" value="1"/>
</dbReference>
<dbReference type="SMART" id="SM00218">
    <property type="entry name" value="ZU5"/>
    <property type="match status" value="1"/>
</dbReference>
<dbReference type="InParanoid" id="A0A7M7NZG6"/>
<dbReference type="RefSeq" id="XP_030843973.1">
    <property type="nucleotide sequence ID" value="XM_030988113.1"/>
</dbReference>
<dbReference type="EnsemblMetazoa" id="XM_030988113">
    <property type="protein sequence ID" value="XP_030843973"/>
    <property type="gene ID" value="LOC105438767"/>
</dbReference>
<dbReference type="PANTHER" id="PTHR12582">
    <property type="entry name" value="NETRIN RECEPTOR UNC5"/>
    <property type="match status" value="1"/>
</dbReference>
<reference evidence="3" key="1">
    <citation type="submission" date="2015-02" db="EMBL/GenBank/DDBJ databases">
        <title>Genome sequencing for Strongylocentrotus purpuratus.</title>
        <authorList>
            <person name="Murali S."/>
            <person name="Liu Y."/>
            <person name="Vee V."/>
            <person name="English A."/>
            <person name="Wang M."/>
            <person name="Skinner E."/>
            <person name="Han Y."/>
            <person name="Muzny D.M."/>
            <person name="Worley K.C."/>
            <person name="Gibbs R.A."/>
        </authorList>
    </citation>
    <scope>NUCLEOTIDE SEQUENCE</scope>
</reference>
<dbReference type="InterPro" id="IPR000906">
    <property type="entry name" value="ZU5_dom"/>
</dbReference>
<feature type="domain" description="ZU5" evidence="1">
    <location>
        <begin position="108"/>
        <end position="233"/>
    </location>
</feature>
<evidence type="ECO:0000313" key="3">
    <source>
        <dbReference type="Proteomes" id="UP000007110"/>
    </source>
</evidence>
<dbReference type="Pfam" id="PF00791">
    <property type="entry name" value="ZU5"/>
    <property type="match status" value="1"/>
</dbReference>
<dbReference type="AlphaFoldDB" id="A0A7M7NZG6"/>
<accession>A0A7M7NZG6</accession>
<name>A0A7M7NZG6_STRPU</name>
<dbReference type="GO" id="GO:0005042">
    <property type="term" value="F:netrin receptor activity"/>
    <property type="evidence" value="ECO:0007669"/>
    <property type="project" value="InterPro"/>
</dbReference>
<organism evidence="2 3">
    <name type="scientific">Strongylocentrotus purpuratus</name>
    <name type="common">Purple sea urchin</name>
    <dbReference type="NCBI Taxonomy" id="7668"/>
    <lineage>
        <taxon>Eukaryota</taxon>
        <taxon>Metazoa</taxon>
        <taxon>Echinodermata</taxon>
        <taxon>Eleutherozoa</taxon>
        <taxon>Echinozoa</taxon>
        <taxon>Echinoidea</taxon>
        <taxon>Euechinoidea</taxon>
        <taxon>Echinacea</taxon>
        <taxon>Camarodonta</taxon>
        <taxon>Echinidea</taxon>
        <taxon>Strongylocentrotidae</taxon>
        <taxon>Strongylocentrotus</taxon>
    </lineage>
</organism>
<proteinExistence type="predicted"/>
<sequence length="233" mass="25856">MSRKVRWNHKAEFNCSEEISKAIGSKADLLDLCHRLSVKPSGVLQIMSTCLTFPPHMIGRSTLKMLKEWAHQGGTRARLLEVAQAFRFNDAAVKIVEAMTCQPSYMPFISHGIIDHKGGKLTLDELGIAVSIPEGAMPKGMSSVVTLRVPSHDTPRLPVREGEVVITPVIESSLTQELLKPATVVLPHCNLHEHSVVGTLLRARHTFQKIRSSFVHVIFKSVLCHRPIFKDSS</sequence>
<dbReference type="GeneID" id="105438767"/>
<evidence type="ECO:0000259" key="1">
    <source>
        <dbReference type="PROSITE" id="PS51145"/>
    </source>
</evidence>